<dbReference type="PANTHER" id="PTHR32063:SF18">
    <property type="entry name" value="CATION EFFLUX SYSTEM PROTEIN"/>
    <property type="match status" value="1"/>
</dbReference>
<dbReference type="OrthoDB" id="9759330at2"/>
<feature type="transmembrane region" description="Helical" evidence="1">
    <location>
        <begin position="12"/>
        <end position="29"/>
    </location>
</feature>
<protein>
    <submittedName>
        <fullName evidence="2">Multidrug transporter AcrB</fullName>
    </submittedName>
</protein>
<keyword evidence="3" id="KW-1185">Reference proteome</keyword>
<evidence type="ECO:0000256" key="1">
    <source>
        <dbReference type="SAM" id="Phobius"/>
    </source>
</evidence>
<dbReference type="Gene3D" id="3.30.70.1320">
    <property type="entry name" value="Multidrug efflux transporter AcrB pore domain like"/>
    <property type="match status" value="1"/>
</dbReference>
<feature type="transmembrane region" description="Helical" evidence="1">
    <location>
        <begin position="335"/>
        <end position="353"/>
    </location>
</feature>
<evidence type="ECO:0000313" key="2">
    <source>
        <dbReference type="EMBL" id="BBO69471.1"/>
    </source>
</evidence>
<dbReference type="EMBL" id="AP021874">
    <property type="protein sequence ID" value="BBO69471.1"/>
    <property type="molecule type" value="Genomic_DNA"/>
</dbReference>
<dbReference type="Gene3D" id="3.30.2090.10">
    <property type="entry name" value="Multidrug efflux transporter AcrB TolC docking domain, DN and DC subdomains"/>
    <property type="match status" value="2"/>
</dbReference>
<feature type="transmembrane region" description="Helical" evidence="1">
    <location>
        <begin position="387"/>
        <end position="407"/>
    </location>
</feature>
<name>A0A5K7YR59_9BACT</name>
<feature type="transmembrane region" description="Helical" evidence="1">
    <location>
        <begin position="360"/>
        <end position="381"/>
    </location>
</feature>
<gene>
    <name evidence="2" type="ORF">DSCA_34010</name>
</gene>
<evidence type="ECO:0000313" key="3">
    <source>
        <dbReference type="Proteomes" id="UP000427906"/>
    </source>
</evidence>
<dbReference type="Pfam" id="PF00873">
    <property type="entry name" value="ACR_tran"/>
    <property type="match status" value="2"/>
</dbReference>
<keyword evidence="1" id="KW-0812">Transmembrane</keyword>
<feature type="transmembrane region" description="Helical" evidence="1">
    <location>
        <begin position="525"/>
        <end position="547"/>
    </location>
</feature>
<dbReference type="PANTHER" id="PTHR32063">
    <property type="match status" value="1"/>
</dbReference>
<sequence length="1052" mass="115517">MNIAEFSIRKNIVTWTLTVVLLLLGYLAYRNLSRLEDPEFVIKDAVVVTPYPGASPDEVEKEVTEKIEKAVQELGQLRRIESYSSRGLSTVKVTIQDSFDKTTLPQVWDEMRRKIYDVQGQLPPGAGPSIINDDFGDVYGVYFALTGDGYSYAELKEVAELLKRELLTVVDVKKVVFFGEQTEAIYVAMSREKMAALGITRQEIFNALSAKNLPVDSGKIRIGSEYIPIFPTGIFKSAEDFGELFIASRGGKLIYLKDVADIRRDYVDPPRAILRFNSKPAIGIAISTVQGGNAVTMGDAVKARIGQLMPQIPVGMELGVIAMQSDAVTEAVNGFVINLVEAVLIVIVVLLFFMGLRSGLIIGFILVLTIAATFVLMDYYAIALERISLGALIIALGMLVDNAIVVVDGMKVRMEQGMDGMQAAKEVVGQNSIPLLGATAVAVLAFAAIGSMQNSTGEYCRSLYYVILISLSLSWLTAVTTTPLATKLFVLSKKAGGSSAGKAADPYGGRFYQVYRRLLITAIRFRWVTIAVVAGMFAMAIFGFGYVDNMFFPPSTRPQIMVECQFREGNHIRETEAGVARMEAYLRELEGVTDIASAIGSGHSRFLLTYDVPVDAGPHYCSILVGVTDFEVIEQIYTRMQNDLERMMPDVTVNVKKFALGPGAGGKIQLRINGPDPVVLRGLADKAMAIMEADPETKALRSEWGAPVKVVQPVIAEDRARRQGIDRPMIAQAIQSNFSGTTTGVYREGIELIPIIARAPAGERSTMENMRDIQVYSPMANRNVPLSQVIDGFETRSENARISRRQRRSMIKMHCDARTQLPSQLFARLKPKIEQALGVDTEAYLGKAVAPEQYTAETIKVKYDDIIPLKDMPGYFMAWSGEAEDSADAQRKLGDYIPIFFGLMILTVICLFNAFRQPLIIWLTVPLSLIGVTAGLLLLGQPFGFMALLGLMSLSGMLIKNAIVLIDQIDLEIRDGKAPFHAVVDSGVSRMRPVMLAALTTMMGMIPLFQDAFFISMAVTIVFGLGFASLLTLVFVPTLYTAFFKIPCEPDN</sequence>
<feature type="transmembrane region" description="Helical" evidence="1">
    <location>
        <begin position="919"/>
        <end position="939"/>
    </location>
</feature>
<dbReference type="Gene3D" id="3.30.70.1430">
    <property type="entry name" value="Multidrug efflux transporter AcrB pore domain"/>
    <property type="match status" value="2"/>
</dbReference>
<dbReference type="RefSeq" id="WP_155317506.1">
    <property type="nucleotide sequence ID" value="NZ_AP021874.1"/>
</dbReference>
<organism evidence="2 3">
    <name type="scientific">Desulfosarcina alkanivorans</name>
    <dbReference type="NCBI Taxonomy" id="571177"/>
    <lineage>
        <taxon>Bacteria</taxon>
        <taxon>Pseudomonadati</taxon>
        <taxon>Thermodesulfobacteriota</taxon>
        <taxon>Desulfobacteria</taxon>
        <taxon>Desulfobacterales</taxon>
        <taxon>Desulfosarcinaceae</taxon>
        <taxon>Desulfosarcina</taxon>
    </lineage>
</organism>
<dbReference type="Proteomes" id="UP000427906">
    <property type="component" value="Chromosome"/>
</dbReference>
<dbReference type="PRINTS" id="PR00702">
    <property type="entry name" value="ACRIFLAVINRP"/>
</dbReference>
<dbReference type="GO" id="GO:0042910">
    <property type="term" value="F:xenobiotic transmembrane transporter activity"/>
    <property type="evidence" value="ECO:0007669"/>
    <property type="project" value="TreeGrafter"/>
</dbReference>
<dbReference type="SUPFAM" id="SSF82714">
    <property type="entry name" value="Multidrug efflux transporter AcrB TolC docking domain, DN and DC subdomains"/>
    <property type="match status" value="2"/>
</dbReference>
<proteinExistence type="predicted"/>
<dbReference type="Gene3D" id="1.20.1640.10">
    <property type="entry name" value="Multidrug efflux transporter AcrB transmembrane domain"/>
    <property type="match status" value="2"/>
</dbReference>
<keyword evidence="1" id="KW-1133">Transmembrane helix</keyword>
<keyword evidence="1" id="KW-0472">Membrane</keyword>
<accession>A0A5K7YR59</accession>
<dbReference type="InterPro" id="IPR027463">
    <property type="entry name" value="AcrB_DN_DC_subdom"/>
</dbReference>
<dbReference type="InterPro" id="IPR001036">
    <property type="entry name" value="Acrflvin-R"/>
</dbReference>
<dbReference type="SUPFAM" id="SSF82693">
    <property type="entry name" value="Multidrug efflux transporter AcrB pore domain, PN1, PN2, PC1 and PC2 subdomains"/>
    <property type="match status" value="2"/>
</dbReference>
<reference evidence="2 3" key="1">
    <citation type="submission" date="2019-11" db="EMBL/GenBank/DDBJ databases">
        <title>Comparative genomics of hydrocarbon-degrading Desulfosarcina strains.</title>
        <authorList>
            <person name="Watanabe M."/>
            <person name="Kojima H."/>
            <person name="Fukui M."/>
        </authorList>
    </citation>
    <scope>NUCLEOTIDE SEQUENCE [LARGE SCALE GENOMIC DNA]</scope>
    <source>
        <strain evidence="2 3">PL12</strain>
    </source>
</reference>
<feature type="transmembrane region" description="Helical" evidence="1">
    <location>
        <begin position="428"/>
        <end position="450"/>
    </location>
</feature>
<feature type="transmembrane region" description="Helical" evidence="1">
    <location>
        <begin position="896"/>
        <end position="912"/>
    </location>
</feature>
<dbReference type="AlphaFoldDB" id="A0A5K7YR59"/>
<feature type="transmembrane region" description="Helical" evidence="1">
    <location>
        <begin position="1012"/>
        <end position="1036"/>
    </location>
</feature>
<dbReference type="GO" id="GO:0005886">
    <property type="term" value="C:plasma membrane"/>
    <property type="evidence" value="ECO:0007669"/>
    <property type="project" value="TreeGrafter"/>
</dbReference>
<dbReference type="KEGG" id="dalk:DSCA_34010"/>
<feature type="transmembrane region" description="Helical" evidence="1">
    <location>
        <begin position="945"/>
        <end position="966"/>
    </location>
</feature>
<feature type="transmembrane region" description="Helical" evidence="1">
    <location>
        <begin position="462"/>
        <end position="485"/>
    </location>
</feature>
<dbReference type="Gene3D" id="3.30.70.1440">
    <property type="entry name" value="Multidrug efflux transporter AcrB pore domain"/>
    <property type="match status" value="1"/>
</dbReference>
<dbReference type="SUPFAM" id="SSF82866">
    <property type="entry name" value="Multidrug efflux transporter AcrB transmembrane domain"/>
    <property type="match status" value="2"/>
</dbReference>